<accession>I0FFC9</accession>
<proteinExistence type="predicted"/>
<protein>
    <recommendedName>
        <fullName evidence="8">Variable large protein</fullName>
    </recommendedName>
</protein>
<geneLocation type="plasmid" evidence="10">
    <name>unnamed32</name>
</geneLocation>
<evidence type="ECO:0000256" key="5">
    <source>
        <dbReference type="ARBA" id="ARBA00023139"/>
    </source>
</evidence>
<comment type="subcellular location">
    <subcellularLocation>
        <location evidence="2 8">Cell outer membrane</location>
        <topology evidence="2 8">Lipid-anchor</topology>
    </subcellularLocation>
</comment>
<keyword evidence="6 8" id="KW-0998">Cell outer membrane</keyword>
<reference evidence="9 10" key="1">
    <citation type="journal article" date="2012" name="J. Bacteriol.">
        <title>Complete Genome Sequence of Borrelia crocidurae.</title>
        <authorList>
            <person name="Elbir H."/>
            <person name="Gimenez G."/>
            <person name="Robert C."/>
            <person name="Bergstrom S."/>
            <person name="Cutler S."/>
            <person name="Raoult D."/>
            <person name="Drancourt M."/>
        </authorList>
    </citation>
    <scope>NUCLEOTIDE SEQUENCE [LARGE SCALE GENOMIC DNA]</scope>
    <source>
        <strain evidence="9 10">Achema</strain>
        <plasmid evidence="10">unnamed32</plasmid>
    </source>
</reference>
<dbReference type="Proteomes" id="UP000005212">
    <property type="component" value="Plasmid unnamed32"/>
</dbReference>
<comment type="function">
    <text evidence="1 8">The Vlp and Vsp proteins are antigenically distinct proteins, only one vlp or vsp gene is transcriptionally active at any one time. Switching between these genes is a mechanism of host immune response evasion.</text>
</comment>
<keyword evidence="9" id="KW-0614">Plasmid</keyword>
<evidence type="ECO:0000256" key="3">
    <source>
        <dbReference type="ARBA" id="ARBA00022729"/>
    </source>
</evidence>
<evidence type="ECO:0000256" key="7">
    <source>
        <dbReference type="ARBA" id="ARBA00023288"/>
    </source>
</evidence>
<sequence length="32" mass="3455">MVKEGKFAVKNEEKEAHAINGIVASVVTIDNI</sequence>
<dbReference type="GO" id="GO:0009279">
    <property type="term" value="C:cell outer membrane"/>
    <property type="evidence" value="ECO:0007669"/>
    <property type="project" value="UniProtKB-SubCell"/>
</dbReference>
<evidence type="ECO:0000313" key="10">
    <source>
        <dbReference type="Proteomes" id="UP000005212"/>
    </source>
</evidence>
<organism evidence="9 10">
    <name type="scientific">Borrelia crocidurae (strain Achema)</name>
    <dbReference type="NCBI Taxonomy" id="1155096"/>
    <lineage>
        <taxon>Bacteria</taxon>
        <taxon>Pseudomonadati</taxon>
        <taxon>Spirochaetota</taxon>
        <taxon>Spirochaetia</taxon>
        <taxon>Spirochaetales</taxon>
        <taxon>Borreliaceae</taxon>
        <taxon>Borrelia</taxon>
    </lineage>
</organism>
<evidence type="ECO:0000313" key="9">
    <source>
        <dbReference type="EMBL" id="AFI32185.1"/>
    </source>
</evidence>
<dbReference type="InterPro" id="IPR000680">
    <property type="entry name" value="Borrelia_lipo"/>
</dbReference>
<dbReference type="KEGG" id="bcw:Q7M_1187"/>
<evidence type="ECO:0000256" key="6">
    <source>
        <dbReference type="ARBA" id="ARBA00023237"/>
    </source>
</evidence>
<dbReference type="HOGENOM" id="CLU_218628_0_0_12"/>
<keyword evidence="5 8" id="KW-0564">Palmitate</keyword>
<dbReference type="Pfam" id="PF00921">
    <property type="entry name" value="Lipoprotein_2"/>
    <property type="match status" value="1"/>
</dbReference>
<dbReference type="AlphaFoldDB" id="I0FFC9"/>
<name>I0FFC9_BORCA</name>
<gene>
    <name evidence="9" type="ordered locus">Q7M_1187</name>
</gene>
<evidence type="ECO:0000256" key="8">
    <source>
        <dbReference type="RuleBase" id="RU363105"/>
    </source>
</evidence>
<keyword evidence="4 8" id="KW-0472">Membrane</keyword>
<evidence type="ECO:0000256" key="1">
    <source>
        <dbReference type="ARBA" id="ARBA00003932"/>
    </source>
</evidence>
<reference evidence="10" key="2">
    <citation type="submission" date="2012-03" db="EMBL/GenBank/DDBJ databases">
        <title>Complete genome sequence of Borrelia crocidurae.</title>
        <authorList>
            <person name="Elbir H."/>
            <person name="Gimenez G."/>
            <person name="Robert C."/>
            <person name="Raoult D."/>
            <person name="Drancourt M."/>
        </authorList>
    </citation>
    <scope>NUCLEOTIDE SEQUENCE [LARGE SCALE GENOMIC DNA]</scope>
    <source>
        <strain evidence="10">Achema</strain>
        <plasmid evidence="10">unnamed32</plasmid>
    </source>
</reference>
<evidence type="ECO:0000256" key="4">
    <source>
        <dbReference type="ARBA" id="ARBA00023136"/>
    </source>
</evidence>
<evidence type="ECO:0000256" key="2">
    <source>
        <dbReference type="ARBA" id="ARBA00004459"/>
    </source>
</evidence>
<keyword evidence="7 8" id="KW-0449">Lipoprotein</keyword>
<dbReference type="EMBL" id="CP003458">
    <property type="protein sequence ID" value="AFI32185.1"/>
    <property type="molecule type" value="Genomic_DNA"/>
</dbReference>
<keyword evidence="3" id="KW-0732">Signal</keyword>